<evidence type="ECO:0000259" key="3">
    <source>
        <dbReference type="Pfam" id="PF16113"/>
    </source>
</evidence>
<dbReference type="Gene3D" id="3.90.226.10">
    <property type="entry name" value="2-enoyl-CoA Hydratase, Chain A, domain 1"/>
    <property type="match status" value="1"/>
</dbReference>
<evidence type="ECO:0000256" key="1">
    <source>
        <dbReference type="ARBA" id="ARBA00022801"/>
    </source>
</evidence>
<dbReference type="CDD" id="cd06558">
    <property type="entry name" value="crotonase-like"/>
    <property type="match status" value="1"/>
</dbReference>
<dbReference type="NCBIfam" id="NF004127">
    <property type="entry name" value="PRK05617.1"/>
    <property type="match status" value="1"/>
</dbReference>
<name>A0AAN8Z060_9MAGN</name>
<dbReference type="GO" id="GO:0006574">
    <property type="term" value="P:L-valine catabolic process"/>
    <property type="evidence" value="ECO:0007669"/>
    <property type="project" value="UniProtKB-UniRule"/>
</dbReference>
<gene>
    <name evidence="4" type="ORF">RJ641_017037</name>
</gene>
<dbReference type="PANTHER" id="PTHR43176:SF4">
    <property type="entry name" value="3-HYDROXYISOBUTYRYL-COA HYDROLASE-LIKE PROTEIN 1, MITOCHONDRIAL"/>
    <property type="match status" value="1"/>
</dbReference>
<reference evidence="4 5" key="1">
    <citation type="submission" date="2023-12" db="EMBL/GenBank/DDBJ databases">
        <title>A high-quality genome assembly for Dillenia turbinata (Dilleniales).</title>
        <authorList>
            <person name="Chanderbali A."/>
        </authorList>
    </citation>
    <scope>NUCLEOTIDE SEQUENCE [LARGE SCALE GENOMIC DNA]</scope>
    <source>
        <strain evidence="4">LSX21</strain>
        <tissue evidence="4">Leaf</tissue>
    </source>
</reference>
<dbReference type="GO" id="GO:0003860">
    <property type="term" value="F:3-hydroxyisobutyryl-CoA hydrolase activity"/>
    <property type="evidence" value="ECO:0007669"/>
    <property type="project" value="UniProtKB-UniRule"/>
</dbReference>
<dbReference type="PANTHER" id="PTHR43176">
    <property type="entry name" value="3-HYDROXYISOBUTYRYL-COA HYDROLASE-RELATED"/>
    <property type="match status" value="1"/>
</dbReference>
<evidence type="ECO:0000313" key="5">
    <source>
        <dbReference type="Proteomes" id="UP001370490"/>
    </source>
</evidence>
<dbReference type="SUPFAM" id="SSF52096">
    <property type="entry name" value="ClpP/crotonase"/>
    <property type="match status" value="1"/>
</dbReference>
<dbReference type="EMBL" id="JBAMMX010000022">
    <property type="protein sequence ID" value="KAK6918615.1"/>
    <property type="molecule type" value="Genomic_DNA"/>
</dbReference>
<comment type="catalytic activity">
    <reaction evidence="2">
        <text>3-hydroxy-2-methylpropanoyl-CoA + H2O = 3-hydroxy-2-methylpropanoate + CoA + H(+)</text>
        <dbReference type="Rhea" id="RHEA:20888"/>
        <dbReference type="ChEBI" id="CHEBI:11805"/>
        <dbReference type="ChEBI" id="CHEBI:15377"/>
        <dbReference type="ChEBI" id="CHEBI:15378"/>
        <dbReference type="ChEBI" id="CHEBI:57287"/>
        <dbReference type="ChEBI" id="CHEBI:57340"/>
        <dbReference type="EC" id="3.1.2.4"/>
    </reaction>
</comment>
<dbReference type="Proteomes" id="UP001370490">
    <property type="component" value="Unassembled WGS sequence"/>
</dbReference>
<keyword evidence="5" id="KW-1185">Reference proteome</keyword>
<keyword evidence="1 2" id="KW-0378">Hydrolase</keyword>
<accession>A0AAN8Z060</accession>
<sequence length="401" mass="44562">MQSSTLVRRWIRSARFFPNSRSLSSHHSNPHKVDDLDGQVLVEGKAHSRTAILNRPSSLNALNTNIGARLLNFYQAWENDPDIGLVMLKGRGRAFCAGGDIVSLYHLINQGKIEECKEFFGTLYTFIYLLGTYLKPHVAILDGITMGGGAGVSIPGTFRVATNKTVFATPETLIGFHPDAGASFYLSHLPGYLGEYLALTGDKLVGAEMIACGLATHYTHSEKLPQIEEQLGNLVTDDPSIIETSLEQCGDLVYPDKTSVLPRIETVDKCFSHDTVEEIFDALKCEASKDEWCSSTLKKLEATAPLSLKVSLRSIREGRFQTLDQCLIREYRMSLQGISKQISGDFCEGVRARVVDKDFAPKWDPPSLEHVSEDMVDCYFSRLSESEPELELPTKQREAFT</sequence>
<organism evidence="4 5">
    <name type="scientific">Dillenia turbinata</name>
    <dbReference type="NCBI Taxonomy" id="194707"/>
    <lineage>
        <taxon>Eukaryota</taxon>
        <taxon>Viridiplantae</taxon>
        <taxon>Streptophyta</taxon>
        <taxon>Embryophyta</taxon>
        <taxon>Tracheophyta</taxon>
        <taxon>Spermatophyta</taxon>
        <taxon>Magnoliopsida</taxon>
        <taxon>eudicotyledons</taxon>
        <taxon>Gunneridae</taxon>
        <taxon>Pentapetalae</taxon>
        <taxon>Dilleniales</taxon>
        <taxon>Dilleniaceae</taxon>
        <taxon>Dillenia</taxon>
    </lineage>
</organism>
<comment type="similarity">
    <text evidence="2">Belongs to the enoyl-CoA hydratase/isomerase family.</text>
</comment>
<dbReference type="AlphaFoldDB" id="A0AAN8Z060"/>
<feature type="domain" description="Enoyl-CoA hydratase/isomerase" evidence="3">
    <location>
        <begin position="49"/>
        <end position="380"/>
    </location>
</feature>
<comment type="pathway">
    <text evidence="2">Amino-acid degradation; L-valine degradation.</text>
</comment>
<dbReference type="InterPro" id="IPR045004">
    <property type="entry name" value="ECH_dom"/>
</dbReference>
<protein>
    <recommendedName>
        <fullName evidence="2">3-hydroxyisobutyryl-CoA hydrolase</fullName>
        <shortName evidence="2">HIB-CoA hydrolase</shortName>
        <shortName evidence="2">HIBYL-CoA-H</shortName>
        <ecNumber evidence="2">3.1.2.4</ecNumber>
    </recommendedName>
    <alternativeName>
        <fullName evidence="2">3-hydroxyisobutyryl-coenzyme A hydrolase</fullName>
    </alternativeName>
</protein>
<evidence type="ECO:0000313" key="4">
    <source>
        <dbReference type="EMBL" id="KAK6918615.1"/>
    </source>
</evidence>
<comment type="caution">
    <text evidence="4">The sequence shown here is derived from an EMBL/GenBank/DDBJ whole genome shotgun (WGS) entry which is preliminary data.</text>
</comment>
<dbReference type="EC" id="3.1.2.4" evidence="2"/>
<dbReference type="InterPro" id="IPR032259">
    <property type="entry name" value="HIBYL-CoA-H"/>
</dbReference>
<dbReference type="FunFam" id="3.90.226.10:FF:000027">
    <property type="entry name" value="Probable 3-hydroxyisobutyryl-CoA hydrolase 2"/>
    <property type="match status" value="1"/>
</dbReference>
<dbReference type="InterPro" id="IPR029045">
    <property type="entry name" value="ClpP/crotonase-like_dom_sf"/>
</dbReference>
<proteinExistence type="inferred from homology"/>
<comment type="function">
    <text evidence="2">Hydrolyzes 3-hydroxyisobutyryl-CoA (HIBYL-CoA), a saline catabolite. Has high activity toward isobutyryl-CoA. Could be an isobutyryl-CoA dehydrogenase that functions in valine catabolism.</text>
</comment>
<evidence type="ECO:0000256" key="2">
    <source>
        <dbReference type="RuleBase" id="RU369070"/>
    </source>
</evidence>
<dbReference type="Pfam" id="PF16113">
    <property type="entry name" value="ECH_2"/>
    <property type="match status" value="1"/>
</dbReference>